<dbReference type="InParanoid" id="L5K653"/>
<dbReference type="EMBL" id="KB030986">
    <property type="protein sequence ID" value="ELK06995.1"/>
    <property type="molecule type" value="Genomic_DNA"/>
</dbReference>
<dbReference type="InterPro" id="IPR051424">
    <property type="entry name" value="Transketolase-like"/>
</dbReference>
<name>L5K653_PTEAL</name>
<dbReference type="Proteomes" id="UP000010552">
    <property type="component" value="Unassembled WGS sequence"/>
</dbReference>
<evidence type="ECO:0000256" key="1">
    <source>
        <dbReference type="ARBA" id="ARBA00022679"/>
    </source>
</evidence>
<sequence length="110" mass="12105">MAWTRTGGCVWVGIYYLVGDGESSEGSVWEALALASRYSLDNLEAIYDVNHLSHSGALPLKKFCEDFLASEVEAQCQVFWQATQVKNKPIAVVAKTFKGRGIPSFEDADN</sequence>
<keyword evidence="5" id="KW-1185">Reference proteome</keyword>
<reference evidence="5" key="1">
    <citation type="journal article" date="2013" name="Science">
        <title>Comparative analysis of bat genomes provides insight into the evolution of flight and immunity.</title>
        <authorList>
            <person name="Zhang G."/>
            <person name="Cowled C."/>
            <person name="Shi Z."/>
            <person name="Huang Z."/>
            <person name="Bishop-Lilly K.A."/>
            <person name="Fang X."/>
            <person name="Wynne J.W."/>
            <person name="Xiong Z."/>
            <person name="Baker M.L."/>
            <person name="Zhao W."/>
            <person name="Tachedjian M."/>
            <person name="Zhu Y."/>
            <person name="Zhou P."/>
            <person name="Jiang X."/>
            <person name="Ng J."/>
            <person name="Yang L."/>
            <person name="Wu L."/>
            <person name="Xiao J."/>
            <person name="Feng Y."/>
            <person name="Chen Y."/>
            <person name="Sun X."/>
            <person name="Zhang Y."/>
            <person name="Marsh G.A."/>
            <person name="Crameri G."/>
            <person name="Broder C.C."/>
            <person name="Frey K.G."/>
            <person name="Wang L.F."/>
            <person name="Wang J."/>
        </authorList>
    </citation>
    <scope>NUCLEOTIDE SEQUENCE [LARGE SCALE GENOMIC DNA]</scope>
</reference>
<dbReference type="AlphaFoldDB" id="L5K653"/>
<keyword evidence="2" id="KW-0786">Thiamine pyrophosphate</keyword>
<dbReference type="GO" id="GO:0030976">
    <property type="term" value="F:thiamine pyrophosphate binding"/>
    <property type="evidence" value="ECO:0007669"/>
    <property type="project" value="TreeGrafter"/>
</dbReference>
<evidence type="ECO:0000259" key="3">
    <source>
        <dbReference type="Pfam" id="PF00456"/>
    </source>
</evidence>
<evidence type="ECO:0000256" key="2">
    <source>
        <dbReference type="ARBA" id="ARBA00023052"/>
    </source>
</evidence>
<dbReference type="InterPro" id="IPR029061">
    <property type="entry name" value="THDP-binding"/>
</dbReference>
<keyword evidence="1" id="KW-0808">Transferase</keyword>
<dbReference type="SUPFAM" id="SSF52518">
    <property type="entry name" value="Thiamin diphosphate-binding fold (THDP-binding)"/>
    <property type="match status" value="1"/>
</dbReference>
<dbReference type="Pfam" id="PF00456">
    <property type="entry name" value="Transketolase_N"/>
    <property type="match status" value="1"/>
</dbReference>
<feature type="domain" description="Transketolase N-terminal" evidence="3">
    <location>
        <begin position="14"/>
        <end position="69"/>
    </location>
</feature>
<dbReference type="Gene3D" id="3.40.50.970">
    <property type="match status" value="1"/>
</dbReference>
<dbReference type="PANTHER" id="PTHR43195">
    <property type="entry name" value="TRANSKETOLASE"/>
    <property type="match status" value="1"/>
</dbReference>
<proteinExistence type="predicted"/>
<organism evidence="4 5">
    <name type="scientific">Pteropus alecto</name>
    <name type="common">Black flying fox</name>
    <dbReference type="NCBI Taxonomy" id="9402"/>
    <lineage>
        <taxon>Eukaryota</taxon>
        <taxon>Metazoa</taxon>
        <taxon>Chordata</taxon>
        <taxon>Craniata</taxon>
        <taxon>Vertebrata</taxon>
        <taxon>Euteleostomi</taxon>
        <taxon>Mammalia</taxon>
        <taxon>Eutheria</taxon>
        <taxon>Laurasiatheria</taxon>
        <taxon>Chiroptera</taxon>
        <taxon>Yinpterochiroptera</taxon>
        <taxon>Pteropodoidea</taxon>
        <taxon>Pteropodidae</taxon>
        <taxon>Pteropodinae</taxon>
        <taxon>Pteropus</taxon>
    </lineage>
</organism>
<dbReference type="PANTHER" id="PTHR43195:SF2">
    <property type="entry name" value="TRANSKETOLASE-LIKE PROTEIN 1"/>
    <property type="match status" value="1"/>
</dbReference>
<protein>
    <submittedName>
        <fullName evidence="4">Transketolase-like protein 1</fullName>
    </submittedName>
</protein>
<gene>
    <name evidence="4" type="ORF">PAL_GLEAN10021015</name>
</gene>
<dbReference type="STRING" id="9402.L5K653"/>
<dbReference type="InterPro" id="IPR005474">
    <property type="entry name" value="Transketolase_N"/>
</dbReference>
<evidence type="ECO:0000313" key="4">
    <source>
        <dbReference type="EMBL" id="ELK06995.1"/>
    </source>
</evidence>
<dbReference type="GO" id="GO:0004802">
    <property type="term" value="F:transketolase activity"/>
    <property type="evidence" value="ECO:0007669"/>
    <property type="project" value="TreeGrafter"/>
</dbReference>
<evidence type="ECO:0000313" key="5">
    <source>
        <dbReference type="Proteomes" id="UP000010552"/>
    </source>
</evidence>
<accession>L5K653</accession>